<keyword evidence="7" id="KW-0560">Oxidoreductase</keyword>
<keyword evidence="6" id="KW-0809">Transit peptide</keyword>
<organism evidence="16 17">
    <name type="scientific">Aphidius gifuensis</name>
    <name type="common">Parasitoid wasp</name>
    <dbReference type="NCBI Taxonomy" id="684658"/>
    <lineage>
        <taxon>Eukaryota</taxon>
        <taxon>Metazoa</taxon>
        <taxon>Ecdysozoa</taxon>
        <taxon>Arthropoda</taxon>
        <taxon>Hexapoda</taxon>
        <taxon>Insecta</taxon>
        <taxon>Pterygota</taxon>
        <taxon>Neoptera</taxon>
        <taxon>Endopterygota</taxon>
        <taxon>Hymenoptera</taxon>
        <taxon>Apocrita</taxon>
        <taxon>Ichneumonoidea</taxon>
        <taxon>Braconidae</taxon>
        <taxon>Aphidiinae</taxon>
        <taxon>Aphidius</taxon>
    </lineage>
</organism>
<dbReference type="SUPFAM" id="SSF50129">
    <property type="entry name" value="GroES-like"/>
    <property type="match status" value="1"/>
</dbReference>
<evidence type="ECO:0000256" key="1">
    <source>
        <dbReference type="ARBA" id="ARBA00004173"/>
    </source>
</evidence>
<dbReference type="GO" id="GO:0141148">
    <property type="term" value="F:enoyl-[acyl-carrier-protein] reductase (NADPH) activity"/>
    <property type="evidence" value="ECO:0007669"/>
    <property type="project" value="UniProtKB-EC"/>
</dbReference>
<dbReference type="GO" id="GO:0006633">
    <property type="term" value="P:fatty acid biosynthetic process"/>
    <property type="evidence" value="ECO:0007669"/>
    <property type="project" value="UniProtKB-KW"/>
</dbReference>
<name>A0A834Y424_APHGI</name>
<keyword evidence="10" id="KW-0275">Fatty acid biosynthesis</keyword>
<dbReference type="SUPFAM" id="SSF51735">
    <property type="entry name" value="NAD(P)-binding Rossmann-fold domains"/>
    <property type="match status" value="1"/>
</dbReference>
<accession>A0A834Y424</accession>
<dbReference type="InterPro" id="IPR036291">
    <property type="entry name" value="NAD(P)-bd_dom_sf"/>
</dbReference>
<dbReference type="GO" id="GO:0005739">
    <property type="term" value="C:mitochondrion"/>
    <property type="evidence" value="ECO:0007669"/>
    <property type="project" value="UniProtKB-SubCell"/>
</dbReference>
<comment type="caution">
    <text evidence="16">The sequence shown here is derived from an EMBL/GenBank/DDBJ whole genome shotgun (WGS) entry which is preliminary data.</text>
</comment>
<evidence type="ECO:0000256" key="2">
    <source>
        <dbReference type="ARBA" id="ARBA00010371"/>
    </source>
</evidence>
<dbReference type="CDD" id="cd08290">
    <property type="entry name" value="ETR"/>
    <property type="match status" value="1"/>
</dbReference>
<evidence type="ECO:0000256" key="10">
    <source>
        <dbReference type="ARBA" id="ARBA00023160"/>
    </source>
</evidence>
<evidence type="ECO:0000256" key="14">
    <source>
        <dbReference type="ARBA" id="ARBA00048843"/>
    </source>
</evidence>
<evidence type="ECO:0000259" key="15">
    <source>
        <dbReference type="SMART" id="SM00829"/>
    </source>
</evidence>
<evidence type="ECO:0000313" key="16">
    <source>
        <dbReference type="EMBL" id="KAF7997690.1"/>
    </source>
</evidence>
<protein>
    <recommendedName>
        <fullName evidence="12">Enoyl-[acyl-carrier-protein] reductase, mitochondrial</fullName>
        <ecNumber evidence="11">1.3.1.104</ecNumber>
    </recommendedName>
    <alternativeName>
        <fullName evidence="13">2-enoyl thioester reductase</fullName>
    </alternativeName>
</protein>
<evidence type="ECO:0000256" key="12">
    <source>
        <dbReference type="ARBA" id="ARBA00041058"/>
    </source>
</evidence>
<evidence type="ECO:0000256" key="3">
    <source>
        <dbReference type="ARBA" id="ARBA00022516"/>
    </source>
</evidence>
<proteinExistence type="inferred from homology"/>
<dbReference type="Gene3D" id="3.90.180.10">
    <property type="entry name" value="Medium-chain alcohol dehydrogenases, catalytic domain"/>
    <property type="match status" value="1"/>
</dbReference>
<evidence type="ECO:0000256" key="9">
    <source>
        <dbReference type="ARBA" id="ARBA00023128"/>
    </source>
</evidence>
<dbReference type="AlphaFoldDB" id="A0A834Y424"/>
<dbReference type="InterPro" id="IPR011032">
    <property type="entry name" value="GroES-like_sf"/>
</dbReference>
<dbReference type="EMBL" id="JACMRX010000001">
    <property type="protein sequence ID" value="KAF7997690.1"/>
    <property type="molecule type" value="Genomic_DNA"/>
</dbReference>
<evidence type="ECO:0000256" key="5">
    <source>
        <dbReference type="ARBA" id="ARBA00022857"/>
    </source>
</evidence>
<evidence type="ECO:0000256" key="7">
    <source>
        <dbReference type="ARBA" id="ARBA00023002"/>
    </source>
</evidence>
<keyword evidence="3" id="KW-0444">Lipid biosynthesis</keyword>
<dbReference type="EC" id="1.3.1.104" evidence="11"/>
<comment type="catalytic activity">
    <reaction evidence="14">
        <text>a 2,3-saturated acyl-[ACP] + NADP(+) = a (2E)-enoyl-[ACP] + NADPH + H(+)</text>
        <dbReference type="Rhea" id="RHEA:22564"/>
        <dbReference type="Rhea" id="RHEA-COMP:9925"/>
        <dbReference type="Rhea" id="RHEA-COMP:9926"/>
        <dbReference type="ChEBI" id="CHEBI:15378"/>
        <dbReference type="ChEBI" id="CHEBI:57783"/>
        <dbReference type="ChEBI" id="CHEBI:58349"/>
        <dbReference type="ChEBI" id="CHEBI:78784"/>
        <dbReference type="ChEBI" id="CHEBI:78785"/>
        <dbReference type="EC" id="1.3.1.104"/>
    </reaction>
</comment>
<evidence type="ECO:0000313" key="17">
    <source>
        <dbReference type="Proteomes" id="UP000639338"/>
    </source>
</evidence>
<comment type="subcellular location">
    <subcellularLocation>
        <location evidence="1">Mitochondrion</location>
    </subcellularLocation>
</comment>
<gene>
    <name evidence="16" type="ORF">HCN44_008863</name>
</gene>
<comment type="similarity">
    <text evidence="2">Belongs to the zinc-containing alcohol dehydrogenase family. Quinone oxidoreductase subfamily.</text>
</comment>
<evidence type="ECO:0000256" key="11">
    <source>
        <dbReference type="ARBA" id="ARBA00038963"/>
    </source>
</evidence>
<keyword evidence="8" id="KW-0443">Lipid metabolism</keyword>
<dbReference type="InterPro" id="IPR051034">
    <property type="entry name" value="Mito_Enoyl-ACP_Reductase"/>
</dbReference>
<reference evidence="16 17" key="1">
    <citation type="submission" date="2020-08" db="EMBL/GenBank/DDBJ databases">
        <title>Aphidius gifuensis genome sequencing and assembly.</title>
        <authorList>
            <person name="Du Z."/>
        </authorList>
    </citation>
    <scope>NUCLEOTIDE SEQUENCE [LARGE SCALE GENOMIC DNA]</scope>
    <source>
        <strain evidence="16">YNYX2018</strain>
        <tissue evidence="16">Adults</tissue>
    </source>
</reference>
<dbReference type="SMART" id="SM00829">
    <property type="entry name" value="PKS_ER"/>
    <property type="match status" value="1"/>
</dbReference>
<keyword evidence="5" id="KW-0521">NADP</keyword>
<dbReference type="InterPro" id="IPR013154">
    <property type="entry name" value="ADH-like_N"/>
</dbReference>
<dbReference type="OrthoDB" id="7482721at2759"/>
<dbReference type="PANTHER" id="PTHR43981">
    <property type="entry name" value="ENOYL-[ACYL-CARRIER-PROTEIN] REDUCTASE, MITOCHONDRIAL"/>
    <property type="match status" value="1"/>
</dbReference>
<dbReference type="InterPro" id="IPR020843">
    <property type="entry name" value="ER"/>
</dbReference>
<evidence type="ECO:0000256" key="8">
    <source>
        <dbReference type="ARBA" id="ARBA00023098"/>
    </source>
</evidence>
<keyword evidence="17" id="KW-1185">Reference proteome</keyword>
<dbReference type="Pfam" id="PF08240">
    <property type="entry name" value="ADH_N"/>
    <property type="match status" value="1"/>
</dbReference>
<dbReference type="Pfam" id="PF00107">
    <property type="entry name" value="ADH_zinc_N"/>
    <property type="match status" value="1"/>
</dbReference>
<evidence type="ECO:0000256" key="13">
    <source>
        <dbReference type="ARBA" id="ARBA00042123"/>
    </source>
</evidence>
<keyword evidence="4" id="KW-0276">Fatty acid metabolism</keyword>
<dbReference type="InterPro" id="IPR013149">
    <property type="entry name" value="ADH-like_C"/>
</dbReference>
<feature type="domain" description="Enoyl reductase (ER)" evidence="15">
    <location>
        <begin position="45"/>
        <end position="361"/>
    </location>
</feature>
<dbReference type="Gene3D" id="3.40.50.720">
    <property type="entry name" value="NAD(P)-binding Rossmann-like Domain"/>
    <property type="match status" value="1"/>
</dbReference>
<evidence type="ECO:0000256" key="4">
    <source>
        <dbReference type="ARBA" id="ARBA00022832"/>
    </source>
</evidence>
<dbReference type="FunFam" id="3.40.50.720:FF:000112">
    <property type="entry name" value="Enoyl-[acyl-carrier-protein] reductase 1, mitochondrial"/>
    <property type="match status" value="1"/>
</dbReference>
<evidence type="ECO:0000256" key="6">
    <source>
        <dbReference type="ARBA" id="ARBA00022946"/>
    </source>
</evidence>
<keyword evidence="9" id="KW-0496">Mitochondrion</keyword>
<sequence>MVSYISKSIFNISRSNLLPKMSVIRSISLSASQSSKSLLYNDYGEPADVLKLIEVPDVKPASDQVTVRWLLAPVNPADINTIQGKYPSKPALPAVPGNEGVGEIIDVGASVKGFNVGDKVVPNDNHTGTWRSQANYLPNSLIKIPKTLETIEACMLNVNPCTAYRMLKDFTNLQPGDTVIQNGGNSAVGQFVIQLCKAWNYKSVNIVRDRPDILNLKDYLKKLGATEVLTEAELRTTTLFKSKQLPAPKLAFNCIGGQNALEVLRHLGHSGTMVTYGGMSREPFSVPTAALIFKNIAIKGFWMTAWAKTNGISQEKTNMLNDLAQLFSSKQLQVPSYKIIPLVEYQEAVIKTLQLDGKTGLKYILDLSS</sequence>
<dbReference type="Proteomes" id="UP000639338">
    <property type="component" value="Unassembled WGS sequence"/>
</dbReference>
<dbReference type="PANTHER" id="PTHR43981:SF2">
    <property type="entry name" value="ENOYL-[ACYL-CARRIER-PROTEIN] REDUCTASE, MITOCHONDRIAL"/>
    <property type="match status" value="1"/>
</dbReference>